<evidence type="ECO:0000313" key="2">
    <source>
        <dbReference type="Proteomes" id="UP000287651"/>
    </source>
</evidence>
<comment type="caution">
    <text evidence="1">The sequence shown here is derived from an EMBL/GenBank/DDBJ whole genome shotgun (WGS) entry which is preliminary data.</text>
</comment>
<proteinExistence type="predicted"/>
<sequence length="70" mass="8146">MRYQIFDFVSSDTGLYQAIMVKTNCSRLRSAVCLGISLDTDVPYRSELDMPVRYKMADLDFDDRIILIME</sequence>
<accession>A0A427BBD5</accession>
<dbReference type="Proteomes" id="UP000287651">
    <property type="component" value="Unassembled WGS sequence"/>
</dbReference>
<evidence type="ECO:0000313" key="1">
    <source>
        <dbReference type="EMBL" id="RRT85802.1"/>
    </source>
</evidence>
<gene>
    <name evidence="1" type="ORF">B296_00001095</name>
</gene>
<organism evidence="1 2">
    <name type="scientific">Ensete ventricosum</name>
    <name type="common">Abyssinian banana</name>
    <name type="synonym">Musa ensete</name>
    <dbReference type="NCBI Taxonomy" id="4639"/>
    <lineage>
        <taxon>Eukaryota</taxon>
        <taxon>Viridiplantae</taxon>
        <taxon>Streptophyta</taxon>
        <taxon>Embryophyta</taxon>
        <taxon>Tracheophyta</taxon>
        <taxon>Spermatophyta</taxon>
        <taxon>Magnoliopsida</taxon>
        <taxon>Liliopsida</taxon>
        <taxon>Zingiberales</taxon>
        <taxon>Musaceae</taxon>
        <taxon>Ensete</taxon>
    </lineage>
</organism>
<reference evidence="1 2" key="1">
    <citation type="journal article" date="2014" name="Agronomy (Basel)">
        <title>A Draft Genome Sequence for Ensete ventricosum, the Drought-Tolerant Tree Against Hunger.</title>
        <authorList>
            <person name="Harrison J."/>
            <person name="Moore K.A."/>
            <person name="Paszkiewicz K."/>
            <person name="Jones T."/>
            <person name="Grant M."/>
            <person name="Ambacheew D."/>
            <person name="Muzemil S."/>
            <person name="Studholme D.J."/>
        </authorList>
    </citation>
    <scope>NUCLEOTIDE SEQUENCE [LARGE SCALE GENOMIC DNA]</scope>
</reference>
<name>A0A427BBD5_ENSVE</name>
<dbReference type="EMBL" id="AMZH03000058">
    <property type="protein sequence ID" value="RRT85802.1"/>
    <property type="molecule type" value="Genomic_DNA"/>
</dbReference>
<protein>
    <submittedName>
        <fullName evidence="1">Uncharacterized protein</fullName>
    </submittedName>
</protein>
<dbReference type="AlphaFoldDB" id="A0A427BBD5"/>